<dbReference type="SMART" id="SM00382">
    <property type="entry name" value="AAA"/>
    <property type="match status" value="2"/>
</dbReference>
<feature type="domain" description="ABC transmembrane type-1" evidence="14">
    <location>
        <begin position="280"/>
        <end position="559"/>
    </location>
</feature>
<reference evidence="15" key="1">
    <citation type="submission" date="2023-01" db="EMBL/GenBank/DDBJ databases">
        <title>The growth and conidiation of Purpureocillium lavendulum are regulated by nitrogen source and histone H3K14 acetylation.</title>
        <authorList>
            <person name="Tang P."/>
            <person name="Han J."/>
            <person name="Zhang C."/>
            <person name="Tang P."/>
            <person name="Qi F."/>
            <person name="Zhang K."/>
            <person name="Liang L."/>
        </authorList>
    </citation>
    <scope>NUCLEOTIDE SEQUENCE</scope>
    <source>
        <strain evidence="15">YMF1.00683</strain>
    </source>
</reference>
<dbReference type="InterPro" id="IPR011527">
    <property type="entry name" value="ABC1_TM_dom"/>
</dbReference>
<keyword evidence="7" id="KW-0067">ATP-binding</keyword>
<keyword evidence="8 12" id="KW-1133">Transmembrane helix</keyword>
<dbReference type="Gene3D" id="1.20.1560.10">
    <property type="entry name" value="ABC transporter type 1, transmembrane domain"/>
    <property type="match status" value="2"/>
</dbReference>
<feature type="region of interest" description="Disordered" evidence="11">
    <location>
        <begin position="882"/>
        <end position="918"/>
    </location>
</feature>
<comment type="caution">
    <text evidence="15">The sequence shown here is derived from an EMBL/GenBank/DDBJ whole genome shotgun (WGS) entry which is preliminary data.</text>
</comment>
<feature type="transmembrane region" description="Helical" evidence="12">
    <location>
        <begin position="411"/>
        <end position="433"/>
    </location>
</feature>
<dbReference type="InterPro" id="IPR003593">
    <property type="entry name" value="AAA+_ATPase"/>
</dbReference>
<feature type="transmembrane region" description="Helical" evidence="12">
    <location>
        <begin position="101"/>
        <end position="120"/>
    </location>
</feature>
<feature type="transmembrane region" description="Helical" evidence="12">
    <location>
        <begin position="493"/>
        <end position="522"/>
    </location>
</feature>
<dbReference type="PROSITE" id="PS00211">
    <property type="entry name" value="ABC_TRANSPORTER_1"/>
    <property type="match status" value="1"/>
</dbReference>
<feature type="transmembrane region" description="Helical" evidence="12">
    <location>
        <begin position="34"/>
        <end position="52"/>
    </location>
</feature>
<feature type="transmembrane region" description="Helical" evidence="12">
    <location>
        <begin position="1074"/>
        <end position="1092"/>
    </location>
</feature>
<evidence type="ECO:0000256" key="2">
    <source>
        <dbReference type="ARBA" id="ARBA00009726"/>
    </source>
</evidence>
<evidence type="ECO:0000313" key="15">
    <source>
        <dbReference type="EMBL" id="KAJ6441499.1"/>
    </source>
</evidence>
<dbReference type="FunFam" id="1.20.1560.10:FF:000066">
    <property type="entry name" value="ABC multidrug transporter (Eurofung)"/>
    <property type="match status" value="1"/>
</dbReference>
<accession>A0AB34FRS6</accession>
<dbReference type="InterPro" id="IPR027417">
    <property type="entry name" value="P-loop_NTPase"/>
</dbReference>
<evidence type="ECO:0000256" key="10">
    <source>
        <dbReference type="ARBA" id="ARBA00023180"/>
    </source>
</evidence>
<evidence type="ECO:0000259" key="13">
    <source>
        <dbReference type="PROSITE" id="PS50893"/>
    </source>
</evidence>
<feature type="transmembrane region" description="Helical" evidence="12">
    <location>
        <begin position="949"/>
        <end position="971"/>
    </location>
</feature>
<feature type="transmembrane region" description="Helical" evidence="12">
    <location>
        <begin position="72"/>
        <end position="89"/>
    </location>
</feature>
<dbReference type="GO" id="GO:0140359">
    <property type="term" value="F:ABC-type transporter activity"/>
    <property type="evidence" value="ECO:0007669"/>
    <property type="project" value="InterPro"/>
</dbReference>
<dbReference type="GO" id="GO:0016887">
    <property type="term" value="F:ATP hydrolysis activity"/>
    <property type="evidence" value="ECO:0007669"/>
    <property type="project" value="InterPro"/>
</dbReference>
<feature type="transmembrane region" description="Helical" evidence="12">
    <location>
        <begin position="1098"/>
        <end position="1118"/>
    </location>
</feature>
<evidence type="ECO:0000259" key="14">
    <source>
        <dbReference type="PROSITE" id="PS50929"/>
    </source>
</evidence>
<dbReference type="InterPro" id="IPR003439">
    <property type="entry name" value="ABC_transporter-like_ATP-bd"/>
</dbReference>
<keyword evidence="10" id="KW-0325">Glycoprotein</keyword>
<dbReference type="PROSITE" id="PS50893">
    <property type="entry name" value="ABC_TRANSPORTER_2"/>
    <property type="match status" value="2"/>
</dbReference>
<dbReference type="GO" id="GO:0005524">
    <property type="term" value="F:ATP binding"/>
    <property type="evidence" value="ECO:0007669"/>
    <property type="project" value="UniProtKB-KW"/>
</dbReference>
<dbReference type="InterPro" id="IPR056227">
    <property type="entry name" value="TMD0_ABC"/>
</dbReference>
<feature type="domain" description="ABC transmembrane type-1" evidence="14">
    <location>
        <begin position="963"/>
        <end position="1239"/>
    </location>
</feature>
<dbReference type="InterPro" id="IPR036640">
    <property type="entry name" value="ABC1_TM_sf"/>
</dbReference>
<dbReference type="PANTHER" id="PTHR24223">
    <property type="entry name" value="ATP-BINDING CASSETTE SUB-FAMILY C"/>
    <property type="match status" value="1"/>
</dbReference>
<dbReference type="Gene3D" id="3.40.50.300">
    <property type="entry name" value="P-loop containing nucleotide triphosphate hydrolases"/>
    <property type="match status" value="2"/>
</dbReference>
<dbReference type="PROSITE" id="PS50929">
    <property type="entry name" value="ABC_TM1F"/>
    <property type="match status" value="2"/>
</dbReference>
<feature type="domain" description="ABC transporter" evidence="13">
    <location>
        <begin position="1293"/>
        <end position="1536"/>
    </location>
</feature>
<evidence type="ECO:0000256" key="8">
    <source>
        <dbReference type="ARBA" id="ARBA00022989"/>
    </source>
</evidence>
<dbReference type="InterPro" id="IPR044746">
    <property type="entry name" value="ABCC_6TM_D1"/>
</dbReference>
<feature type="transmembrane region" description="Helical" evidence="12">
    <location>
        <begin position="528"/>
        <end position="547"/>
    </location>
</feature>
<keyword evidence="5 12" id="KW-0812">Transmembrane</keyword>
<dbReference type="FunFam" id="1.20.1560.10:FF:000055">
    <property type="entry name" value="ABC multidrug transporter (Eurofung)"/>
    <property type="match status" value="1"/>
</dbReference>
<name>A0AB34FRS6_9HYPO</name>
<dbReference type="GO" id="GO:0005886">
    <property type="term" value="C:plasma membrane"/>
    <property type="evidence" value="ECO:0007669"/>
    <property type="project" value="UniProtKB-SubCell"/>
</dbReference>
<dbReference type="PANTHER" id="PTHR24223:SF399">
    <property type="entry name" value="ABC TRANSPORTER ATNG"/>
    <property type="match status" value="1"/>
</dbReference>
<keyword evidence="9 12" id="KW-0472">Membrane</keyword>
<dbReference type="Pfam" id="PF00005">
    <property type="entry name" value="ABC_tran"/>
    <property type="match status" value="2"/>
</dbReference>
<keyword evidence="3" id="KW-0813">Transport</keyword>
<dbReference type="CDD" id="cd18579">
    <property type="entry name" value="ABC_6TM_ABCC_D1"/>
    <property type="match status" value="1"/>
</dbReference>
<dbReference type="Pfam" id="PF00664">
    <property type="entry name" value="ABC_membrane"/>
    <property type="match status" value="1"/>
</dbReference>
<feature type="domain" description="ABC transporter" evidence="13">
    <location>
        <begin position="651"/>
        <end position="884"/>
    </location>
</feature>
<gene>
    <name evidence="15" type="primary">ABCC1</name>
    <name evidence="15" type="ORF">O9K51_05050</name>
</gene>
<comment type="subcellular location">
    <subcellularLocation>
        <location evidence="1">Cell membrane</location>
        <topology evidence="1">Multi-pass membrane protein</topology>
    </subcellularLocation>
</comment>
<keyword evidence="4" id="KW-1003">Cell membrane</keyword>
<feature type="transmembrane region" description="Helical" evidence="12">
    <location>
        <begin position="280"/>
        <end position="301"/>
    </location>
</feature>
<evidence type="ECO:0000313" key="16">
    <source>
        <dbReference type="Proteomes" id="UP001163105"/>
    </source>
</evidence>
<evidence type="ECO:0000256" key="12">
    <source>
        <dbReference type="SAM" id="Phobius"/>
    </source>
</evidence>
<sequence>MSTPTRCPDDSFGPWAGATCRGGFDFTLYFEDTILSILLSALVICAAPLSIVRLARQPSKVTASSLNWLKKISSGCFVALSAALVGLWARNSTIEQTRASIPSAVLTFVLSLAYAVLSAIEHRLSLRPSFVLSFYLGLSVLFDTARTRTLFLLDNAADSAIPPVFATSLALRVAMLLLESTEKRSLLLDEYKHVAPETVGGPYNLGVFYWLSTLFFAGYRKILEIRDLYPLDDELRSERLASRMADAWGKVSDKTVSNVLFATWLKAFYKAMLMPVIPRLFQIGFTYAQPFLITAAIDLAATPQKQPYNNNGYGLIGAYVLVYSGIAVSVGQYEWRNYRAATMMRGSIIPLVYNKALVLDSCASATFHPTAALTLVSTDIETITSGLVQIHETWSNLVEIGLAIYLLERQLGAASVMSVGFALVVMIGTVFLARPTGTHLAAWIQASQVRVIETSKALASIKWLKISGLTDVAFSVIQNLRKQELVVSEKFRYLLGLSLILSICTPILGPLLTFAVFAGIAANGGSTLTIAKVFTAFSIIVLLNSPLAKIVQALPQISGSIASFQRIQDHLNAVERQDKRISPSNASQQTLLDGTEADDPNEGRPDSASTARSEPDAMISIMGKFSWRNEAAAAGDEVDAEGGNDGQAVAAAVPDSNEDSSEVPVIDIHPRLDIPRSALTLILGPVGCGKSTLLKALLGELSSFKGMIQTQQSGAVTFCDQNPWLPNETVRDIICGRSAAGMEDDLGSEKASHDEDWYRAVVDACELQRDMQIWPRGDRTPTQLTNLDKSIARAVYARRALVILDDVFSGLDANTEDVVFENLLGQGGLLRSSNMTVVLASSDVRRVPFADKVVLLNQHGQVEHTGTPTDLKQVTDLEWTDREVNEKKSKPQESEVVGDRTEPTGPDHLQRAPTNHGVDSDAAVQGVLQAVESQADSARQMGDSAVYKFYVKSAGWLTITTFVIAICIYAFCDSFPSVWLKWWAEANERNPNSDLGKWLGVYAVLGVGAVAACLVGTWQLFIITINRSGLYFHTLLVDTVSKAPMKFHSTTDTGITVNRFSQDLQLIDMELPSAALGVVMALSFGIAQFILVCVSSRYMAAILPFLLAVLYAIQHFYLRTARQLRLLDIEYKAPLYTQLMETIAGVVTIRAFGWETQSMDKALRILDTSQKPSYLLFCVQRWITFAVNAVIMMLAVILIVLTTTLREAIGPGYVGIALSNILAFSATMQATITSWVTLEIALGAVARIRSFSMQVKSEDDEARDSLSKAGVEAQLLDSATVDGGAMWPGQGHIVLDNVTASYPSSGKVLRGITMSIEPGQKVAICGRTGSGKSSLFLSLLGLIAQDSGTITIDGVDLATLPREYLRSHLVAVPQEAYILDGTVRLNADPYHNKESLGSSGASATRDQEIINVLQRVGLWEKIESRGGLDLVIDDKFLSQGQAQLMVLARAMLRRDESRVLLLDEATSSLDETATTLIDDIVATWFKDWTILAIAHKLDAILDYDRVAVLDAGQLVEYDDPRALLQKPTSVFKELYMLSTNGASIPQGEADRHQPQ</sequence>
<evidence type="ECO:0000256" key="4">
    <source>
        <dbReference type="ARBA" id="ARBA00022475"/>
    </source>
</evidence>
<dbReference type="EMBL" id="JAQHRD010000004">
    <property type="protein sequence ID" value="KAJ6441499.1"/>
    <property type="molecule type" value="Genomic_DNA"/>
</dbReference>
<proteinExistence type="inferred from homology"/>
<feature type="transmembrane region" description="Helical" evidence="12">
    <location>
        <begin position="313"/>
        <end position="335"/>
    </location>
</feature>
<dbReference type="FunFam" id="3.40.50.300:FF:002145">
    <property type="entry name" value="ABC transporter (MsbA subfamily)"/>
    <property type="match status" value="1"/>
</dbReference>
<keyword evidence="16" id="KW-1185">Reference proteome</keyword>
<dbReference type="SUPFAM" id="SSF52540">
    <property type="entry name" value="P-loop containing nucleoside triphosphate hydrolases"/>
    <property type="match status" value="2"/>
</dbReference>
<dbReference type="InterPro" id="IPR017871">
    <property type="entry name" value="ABC_transporter-like_CS"/>
</dbReference>
<evidence type="ECO:0000256" key="7">
    <source>
        <dbReference type="ARBA" id="ARBA00022840"/>
    </source>
</evidence>
<keyword evidence="6" id="KW-0547">Nucleotide-binding</keyword>
<evidence type="ECO:0000256" key="11">
    <source>
        <dbReference type="SAM" id="MobiDB-lite"/>
    </source>
</evidence>
<feature type="transmembrane region" description="Helical" evidence="12">
    <location>
        <begin position="999"/>
        <end position="1023"/>
    </location>
</feature>
<protein>
    <submittedName>
        <fullName evidence="15">ABC multidrug transporter</fullName>
    </submittedName>
</protein>
<feature type="compositionally biased region" description="Basic and acidic residues" evidence="11">
    <location>
        <begin position="882"/>
        <end position="902"/>
    </location>
</feature>
<organism evidence="15 16">
    <name type="scientific">Purpureocillium lavendulum</name>
    <dbReference type="NCBI Taxonomy" id="1247861"/>
    <lineage>
        <taxon>Eukaryota</taxon>
        <taxon>Fungi</taxon>
        <taxon>Dikarya</taxon>
        <taxon>Ascomycota</taxon>
        <taxon>Pezizomycotina</taxon>
        <taxon>Sordariomycetes</taxon>
        <taxon>Hypocreomycetidae</taxon>
        <taxon>Hypocreales</taxon>
        <taxon>Ophiocordycipitaceae</taxon>
        <taxon>Purpureocillium</taxon>
    </lineage>
</organism>
<dbReference type="SUPFAM" id="SSF90123">
    <property type="entry name" value="ABC transporter transmembrane region"/>
    <property type="match status" value="2"/>
</dbReference>
<comment type="similarity">
    <text evidence="2">Belongs to the ABC transporter superfamily. ABCC family. Conjugate transporter (TC 3.A.1.208) subfamily.</text>
</comment>
<dbReference type="Proteomes" id="UP001163105">
    <property type="component" value="Unassembled WGS sequence"/>
</dbReference>
<evidence type="ECO:0000256" key="5">
    <source>
        <dbReference type="ARBA" id="ARBA00022692"/>
    </source>
</evidence>
<feature type="transmembrane region" description="Helical" evidence="12">
    <location>
        <begin position="1174"/>
        <end position="1201"/>
    </location>
</feature>
<feature type="compositionally biased region" description="Polar residues" evidence="11">
    <location>
        <begin position="582"/>
        <end position="592"/>
    </location>
</feature>
<dbReference type="InterPro" id="IPR044726">
    <property type="entry name" value="ABCC_6TM_D2"/>
</dbReference>
<dbReference type="InterPro" id="IPR050173">
    <property type="entry name" value="ABC_transporter_C-like"/>
</dbReference>
<evidence type="ECO:0000256" key="9">
    <source>
        <dbReference type="ARBA" id="ARBA00023136"/>
    </source>
</evidence>
<dbReference type="CDD" id="cd18580">
    <property type="entry name" value="ABC_6TM_ABCC_D2"/>
    <property type="match status" value="1"/>
</dbReference>
<dbReference type="Pfam" id="PF24357">
    <property type="entry name" value="TMD0_ABC"/>
    <property type="match status" value="1"/>
</dbReference>
<evidence type="ECO:0000256" key="3">
    <source>
        <dbReference type="ARBA" id="ARBA00022448"/>
    </source>
</evidence>
<feature type="region of interest" description="Disordered" evidence="11">
    <location>
        <begin position="575"/>
        <end position="615"/>
    </location>
</feature>
<evidence type="ECO:0000256" key="6">
    <source>
        <dbReference type="ARBA" id="ARBA00022741"/>
    </source>
</evidence>
<evidence type="ECO:0000256" key="1">
    <source>
        <dbReference type="ARBA" id="ARBA00004651"/>
    </source>
</evidence>